<evidence type="ECO:0000259" key="6">
    <source>
        <dbReference type="Pfam" id="PF13360"/>
    </source>
</evidence>
<dbReference type="InterPro" id="IPR002372">
    <property type="entry name" value="PQQ_rpt_dom"/>
</dbReference>
<keyword evidence="4" id="KW-0732">Signal</keyword>
<dbReference type="OrthoDB" id="100511at2"/>
<dbReference type="RefSeq" id="WP_083345881.1">
    <property type="nucleotide sequence ID" value="NZ_LT629690.1"/>
</dbReference>
<evidence type="ECO:0000256" key="2">
    <source>
        <dbReference type="ARBA" id="ARBA00008156"/>
    </source>
</evidence>
<dbReference type="SMART" id="SM00564">
    <property type="entry name" value="PQQ"/>
    <property type="match status" value="6"/>
</dbReference>
<evidence type="ECO:0000313" key="8">
    <source>
        <dbReference type="Proteomes" id="UP000182427"/>
    </source>
</evidence>
<feature type="chain" id="PRO_5009242047" evidence="4">
    <location>
        <begin position="20"/>
        <end position="539"/>
    </location>
</feature>
<sequence length="539" mass="58758">MMRYFYAAMMAVCVSAAGAQSLDPSSILQRDVKAWPTYSGDYTGQRFSPIAQINTGNVKGLVQAWSQKLPSEVTHSGGVGTTVAPLGRVSGSIVQVDGVLFVTTPDNVWSMDAATGKVNWHYQWKTRGGTHIGNRGVGVWRDRVFFETPDNYLVALNAKTGEEIWHKEIASFDLQYFSTMAPHVLGDHLLVGTGNDLDEPGMLQSFDPQTGDVEWTWYATPMKKGDAGLETWASVDAASHGGGNVWVNGSYDPETHLYIFGTGNPSAAFTSQLRGPGANLYTCSTVAVNVDTGKLAWYYQTSPHDTHDYDSAQTQVLVDGTWQGKPRKLVMTMARNGYFFVLDRVTGEHLLTSKMFASTNWAEETLDAKGAPVRIPAKDFDYAGALVSPSTQGIVNWQPPAYSPQTGLFYVNTSETWEMYYLATTDPRGAMGLGGEQLMNLPSNGGWLMAIDYTTGKPKWKHRYPGVTGALAAGVMTTAGHLLFAPDIHGNLIAYNSATGRQLWHQHIGASNAPETFVLNGKQYVLEAGGDTLYAFRLP</sequence>
<dbReference type="NCBIfam" id="TIGR04528">
    <property type="entry name" value="acido_non_PQQ"/>
    <property type="match status" value="1"/>
</dbReference>
<feature type="domain" description="Pyrrolo-quinoline quinone repeat" evidence="6">
    <location>
        <begin position="446"/>
        <end position="536"/>
    </location>
</feature>
<proteinExistence type="inferred from homology"/>
<comment type="cofactor">
    <cofactor evidence="1">
        <name>pyrroloquinoline quinone</name>
        <dbReference type="ChEBI" id="CHEBI:58442"/>
    </cofactor>
</comment>
<comment type="similarity">
    <text evidence="2">Belongs to the bacterial PQQ dehydrogenase family.</text>
</comment>
<evidence type="ECO:0000313" key="7">
    <source>
        <dbReference type="EMBL" id="SDF69732.1"/>
    </source>
</evidence>
<evidence type="ECO:0000256" key="3">
    <source>
        <dbReference type="ARBA" id="ARBA00023002"/>
    </source>
</evidence>
<dbReference type="PANTHER" id="PTHR32303">
    <property type="entry name" value="QUINOPROTEIN ALCOHOL DEHYDROGENASE (CYTOCHROME C)"/>
    <property type="match status" value="1"/>
</dbReference>
<dbReference type="Pfam" id="PF01011">
    <property type="entry name" value="PQQ"/>
    <property type="match status" value="1"/>
</dbReference>
<dbReference type="GO" id="GO:0016491">
    <property type="term" value="F:oxidoreductase activity"/>
    <property type="evidence" value="ECO:0007669"/>
    <property type="project" value="UniProtKB-KW"/>
</dbReference>
<dbReference type="InterPro" id="IPR018391">
    <property type="entry name" value="PQQ_b-propeller_rpt"/>
</dbReference>
<name>A0A1G7N713_9BACT</name>
<dbReference type="Pfam" id="PF13360">
    <property type="entry name" value="PQQ_2"/>
    <property type="match status" value="1"/>
</dbReference>
<evidence type="ECO:0000256" key="1">
    <source>
        <dbReference type="ARBA" id="ARBA00001931"/>
    </source>
</evidence>
<accession>A0A1G7N713</accession>
<dbReference type="InterPro" id="IPR030939">
    <property type="entry name" value="Acido_non_PQQ"/>
</dbReference>
<gene>
    <name evidence="7" type="ORF">SAMN05444167_3032</name>
</gene>
<dbReference type="InterPro" id="IPR011047">
    <property type="entry name" value="Quinoprotein_ADH-like_sf"/>
</dbReference>
<organism evidence="7 8">
    <name type="scientific">Terriglobus roseus</name>
    <dbReference type="NCBI Taxonomy" id="392734"/>
    <lineage>
        <taxon>Bacteria</taxon>
        <taxon>Pseudomonadati</taxon>
        <taxon>Acidobacteriota</taxon>
        <taxon>Terriglobia</taxon>
        <taxon>Terriglobales</taxon>
        <taxon>Acidobacteriaceae</taxon>
        <taxon>Terriglobus</taxon>
    </lineage>
</organism>
<evidence type="ECO:0000256" key="4">
    <source>
        <dbReference type="SAM" id="SignalP"/>
    </source>
</evidence>
<feature type="domain" description="Pyrrolo-quinoline quinone repeat" evidence="5">
    <location>
        <begin position="35"/>
        <end position="351"/>
    </location>
</feature>
<dbReference type="Gene3D" id="2.140.10.10">
    <property type="entry name" value="Quinoprotein alcohol dehydrogenase-like superfamily"/>
    <property type="match status" value="1"/>
</dbReference>
<dbReference type="SUPFAM" id="SSF50998">
    <property type="entry name" value="Quinoprotein alcohol dehydrogenase-like"/>
    <property type="match status" value="1"/>
</dbReference>
<feature type="signal peptide" evidence="4">
    <location>
        <begin position="1"/>
        <end position="19"/>
    </location>
</feature>
<keyword evidence="8" id="KW-1185">Reference proteome</keyword>
<reference evidence="8" key="1">
    <citation type="submission" date="2016-10" db="EMBL/GenBank/DDBJ databases">
        <authorList>
            <person name="Varghese N."/>
            <person name="Submissions S."/>
        </authorList>
    </citation>
    <scope>NUCLEOTIDE SEQUENCE [LARGE SCALE GENOMIC DNA]</scope>
    <source>
        <strain evidence="8">GAS232</strain>
    </source>
</reference>
<protein>
    <submittedName>
        <fullName evidence="7">Alcohol dehydrogenase (Cytochrome c)</fullName>
    </submittedName>
</protein>
<evidence type="ECO:0000259" key="5">
    <source>
        <dbReference type="Pfam" id="PF01011"/>
    </source>
</evidence>
<dbReference type="AlphaFoldDB" id="A0A1G7N713"/>
<keyword evidence="3" id="KW-0560">Oxidoreductase</keyword>
<dbReference type="EMBL" id="LT629690">
    <property type="protein sequence ID" value="SDF69732.1"/>
    <property type="molecule type" value="Genomic_DNA"/>
</dbReference>
<dbReference type="Proteomes" id="UP000182427">
    <property type="component" value="Chromosome I"/>
</dbReference>